<dbReference type="InterPro" id="IPR003425">
    <property type="entry name" value="CCB3/YggT"/>
</dbReference>
<dbReference type="EMBL" id="JAWSTH010000178">
    <property type="protein sequence ID" value="MDW5598769.1"/>
    <property type="molecule type" value="Genomic_DNA"/>
</dbReference>
<evidence type="ECO:0000313" key="3">
    <source>
        <dbReference type="EMBL" id="MDW5598769.1"/>
    </source>
</evidence>
<accession>A0ABU4I0T0</accession>
<keyword evidence="2" id="KW-0812">Transmembrane</keyword>
<dbReference type="Proteomes" id="UP001284601">
    <property type="component" value="Unassembled WGS sequence"/>
</dbReference>
<gene>
    <name evidence="3" type="ORF">R7226_30700</name>
</gene>
<evidence type="ECO:0000256" key="1">
    <source>
        <dbReference type="ARBA" id="ARBA00010894"/>
    </source>
</evidence>
<evidence type="ECO:0000313" key="4">
    <source>
        <dbReference type="Proteomes" id="UP001284601"/>
    </source>
</evidence>
<sequence>MNGALVFGDTRGTIADYVDAVFTVYLILIFAYIVVSIVFSVGVRVPYSRWSNAFFDFLRQVVEPYLNIFRRFLPNFGPFDLSPMVATFVLIIVWRIVVGLIRG</sequence>
<keyword evidence="4" id="KW-1185">Reference proteome</keyword>
<keyword evidence="2" id="KW-1133">Transmembrane helix</keyword>
<organism evidence="3 4">
    <name type="scientific">Conexibacter stalactiti</name>
    <dbReference type="NCBI Taxonomy" id="1940611"/>
    <lineage>
        <taxon>Bacteria</taxon>
        <taxon>Bacillati</taxon>
        <taxon>Actinomycetota</taxon>
        <taxon>Thermoleophilia</taxon>
        <taxon>Solirubrobacterales</taxon>
        <taxon>Conexibacteraceae</taxon>
        <taxon>Conexibacter</taxon>
    </lineage>
</organism>
<dbReference type="Pfam" id="PF02325">
    <property type="entry name" value="CCB3_YggT"/>
    <property type="match status" value="1"/>
</dbReference>
<feature type="transmembrane region" description="Helical" evidence="2">
    <location>
        <begin position="20"/>
        <end position="43"/>
    </location>
</feature>
<dbReference type="PANTHER" id="PTHR33219">
    <property type="entry name" value="YLMG HOMOLOG PROTEIN 2, CHLOROPLASTIC"/>
    <property type="match status" value="1"/>
</dbReference>
<comment type="similarity">
    <text evidence="1">Belongs to the YggT family.</text>
</comment>
<protein>
    <submittedName>
        <fullName evidence="3">YggT family protein</fullName>
    </submittedName>
</protein>
<name>A0ABU4I0T0_9ACTN</name>
<keyword evidence="2" id="KW-0472">Membrane</keyword>
<feature type="transmembrane region" description="Helical" evidence="2">
    <location>
        <begin position="81"/>
        <end position="101"/>
    </location>
</feature>
<dbReference type="PANTHER" id="PTHR33219:SF14">
    <property type="entry name" value="PROTEIN COFACTOR ASSEMBLY OF COMPLEX C SUBUNIT B CCB3, CHLOROPLASTIC-RELATED"/>
    <property type="match status" value="1"/>
</dbReference>
<dbReference type="RefSeq" id="WP_318601351.1">
    <property type="nucleotide sequence ID" value="NZ_JAWSTH010000178.1"/>
</dbReference>
<evidence type="ECO:0000256" key="2">
    <source>
        <dbReference type="SAM" id="Phobius"/>
    </source>
</evidence>
<proteinExistence type="inferred from homology"/>
<comment type="caution">
    <text evidence="3">The sequence shown here is derived from an EMBL/GenBank/DDBJ whole genome shotgun (WGS) entry which is preliminary data.</text>
</comment>
<reference evidence="4" key="1">
    <citation type="submission" date="2023-07" db="EMBL/GenBank/DDBJ databases">
        <title>Conexibacter stalactiti sp. nov., isolated from stalactites in a lava cave and emended description of the genus Conexibacter.</title>
        <authorList>
            <person name="Lee S.D."/>
        </authorList>
    </citation>
    <scope>NUCLEOTIDE SEQUENCE [LARGE SCALE GENOMIC DNA]</scope>
    <source>
        <strain evidence="4">KCTC 39840</strain>
    </source>
</reference>